<dbReference type="Gene3D" id="3.30.1680.10">
    <property type="entry name" value="ligand-binding face of the semaphorins, domain 2"/>
    <property type="match status" value="1"/>
</dbReference>
<dbReference type="GO" id="GO:0005925">
    <property type="term" value="C:focal adhesion"/>
    <property type="evidence" value="ECO:0007669"/>
    <property type="project" value="TreeGrafter"/>
</dbReference>
<dbReference type="GO" id="GO:0007229">
    <property type="term" value="P:integrin-mediated signaling pathway"/>
    <property type="evidence" value="ECO:0007669"/>
    <property type="project" value="UniProtKB-KW"/>
</dbReference>
<comment type="subcellular location">
    <subcellularLocation>
        <location evidence="12">Cell membrane</location>
        <topology evidence="12">Single-pass type I membrane protein</topology>
    </subcellularLocation>
    <subcellularLocation>
        <location evidence="1">Membrane</location>
        <topology evidence="1">Single-pass type I membrane protein</topology>
    </subcellularLocation>
</comment>
<protein>
    <recommendedName>
        <fullName evidence="12">Integrin beta</fullName>
    </recommendedName>
</protein>
<keyword evidence="4 12" id="KW-0812">Transmembrane</keyword>
<evidence type="ECO:0000256" key="7">
    <source>
        <dbReference type="ARBA" id="ARBA00022989"/>
    </source>
</evidence>
<dbReference type="PANTHER" id="PTHR10082:SF60">
    <property type="entry name" value="INTEGRIN BETA-PS"/>
    <property type="match status" value="1"/>
</dbReference>
<dbReference type="InterPro" id="IPR002369">
    <property type="entry name" value="Integrin_bsu_VWA"/>
</dbReference>
<evidence type="ECO:0000256" key="10">
    <source>
        <dbReference type="ARBA" id="ARBA00023157"/>
    </source>
</evidence>
<evidence type="ECO:0000256" key="3">
    <source>
        <dbReference type="ARBA" id="ARBA00022536"/>
    </source>
</evidence>
<keyword evidence="10" id="KW-1015">Disulfide bond</keyword>
<dbReference type="Proteomes" id="UP001152795">
    <property type="component" value="Unassembled WGS sequence"/>
</dbReference>
<dbReference type="OrthoDB" id="410592at2759"/>
<dbReference type="InterPro" id="IPR036465">
    <property type="entry name" value="vWFA_dom_sf"/>
</dbReference>
<keyword evidence="9" id="KW-0472">Membrane</keyword>
<dbReference type="Pfam" id="PF00362">
    <property type="entry name" value="Integrin_beta"/>
    <property type="match status" value="1"/>
</dbReference>
<dbReference type="GO" id="GO:0098609">
    <property type="term" value="P:cell-cell adhesion"/>
    <property type="evidence" value="ECO:0007669"/>
    <property type="project" value="TreeGrafter"/>
</dbReference>
<dbReference type="Gene3D" id="3.40.50.410">
    <property type="entry name" value="von Willebrand factor, type A domain"/>
    <property type="match status" value="1"/>
</dbReference>
<evidence type="ECO:0000256" key="12">
    <source>
        <dbReference type="RuleBase" id="RU000633"/>
    </source>
</evidence>
<keyword evidence="12" id="KW-0130">Cell adhesion</keyword>
<evidence type="ECO:0000256" key="8">
    <source>
        <dbReference type="ARBA" id="ARBA00023037"/>
    </source>
</evidence>
<dbReference type="SUPFAM" id="SSF103575">
    <property type="entry name" value="Plexin repeat"/>
    <property type="match status" value="1"/>
</dbReference>
<dbReference type="PRINTS" id="PR01186">
    <property type="entry name" value="INTEGRINB"/>
</dbReference>
<reference evidence="13" key="1">
    <citation type="submission" date="2020-04" db="EMBL/GenBank/DDBJ databases">
        <authorList>
            <person name="Alioto T."/>
            <person name="Alioto T."/>
            <person name="Gomez Garrido J."/>
        </authorList>
    </citation>
    <scope>NUCLEOTIDE SEQUENCE</scope>
    <source>
        <strain evidence="13">A484AB</strain>
    </source>
</reference>
<evidence type="ECO:0000256" key="11">
    <source>
        <dbReference type="ARBA" id="ARBA00023180"/>
    </source>
</evidence>
<keyword evidence="3" id="KW-0245">EGF-like domain</keyword>
<sequence length="131" mass="14691">MFIILILGSCEQLESNKCSSCLQLAGCAWCSDVNYTSTRCNTPQEHVRFQCNMTVDGNPDSKPTLEKEVLTDLNQITPKKVSARVRVGEPITFKLQIEPSANYPVDFYILMDLTATMDDDLNNLKKLALNI</sequence>
<keyword evidence="14" id="KW-1185">Reference proteome</keyword>
<organism evidence="13 14">
    <name type="scientific">Paramuricea clavata</name>
    <name type="common">Red gorgonian</name>
    <name type="synonym">Violescent sea-whip</name>
    <dbReference type="NCBI Taxonomy" id="317549"/>
    <lineage>
        <taxon>Eukaryota</taxon>
        <taxon>Metazoa</taxon>
        <taxon>Cnidaria</taxon>
        <taxon>Anthozoa</taxon>
        <taxon>Octocorallia</taxon>
        <taxon>Malacalcyonacea</taxon>
        <taxon>Plexauridae</taxon>
        <taxon>Paramuricea</taxon>
    </lineage>
</organism>
<dbReference type="GO" id="GO:0007160">
    <property type="term" value="P:cell-matrix adhesion"/>
    <property type="evidence" value="ECO:0007669"/>
    <property type="project" value="TreeGrafter"/>
</dbReference>
<dbReference type="GO" id="GO:0005178">
    <property type="term" value="F:integrin binding"/>
    <property type="evidence" value="ECO:0007669"/>
    <property type="project" value="TreeGrafter"/>
</dbReference>
<evidence type="ECO:0000256" key="9">
    <source>
        <dbReference type="ARBA" id="ARBA00023136"/>
    </source>
</evidence>
<evidence type="ECO:0000256" key="1">
    <source>
        <dbReference type="ARBA" id="ARBA00004479"/>
    </source>
</evidence>
<dbReference type="GO" id="GO:0009986">
    <property type="term" value="C:cell surface"/>
    <property type="evidence" value="ECO:0007669"/>
    <property type="project" value="TreeGrafter"/>
</dbReference>
<dbReference type="InterPro" id="IPR015812">
    <property type="entry name" value="Integrin_bsu"/>
</dbReference>
<evidence type="ECO:0000256" key="4">
    <source>
        <dbReference type="ARBA" id="ARBA00022692"/>
    </source>
</evidence>
<evidence type="ECO:0000313" key="13">
    <source>
        <dbReference type="EMBL" id="CAB4036176.1"/>
    </source>
</evidence>
<keyword evidence="5" id="KW-0732">Signal</keyword>
<comment type="similarity">
    <text evidence="2 12">Belongs to the integrin beta chain family.</text>
</comment>
<dbReference type="InterPro" id="IPR033760">
    <property type="entry name" value="Integrin_beta_N"/>
</dbReference>
<dbReference type="GO" id="GO:0016477">
    <property type="term" value="P:cell migration"/>
    <property type="evidence" value="ECO:0007669"/>
    <property type="project" value="TreeGrafter"/>
</dbReference>
<dbReference type="AlphaFoldDB" id="A0A6S7JTM4"/>
<keyword evidence="6" id="KW-0677">Repeat</keyword>
<dbReference type="GO" id="GO:0033627">
    <property type="term" value="P:cell adhesion mediated by integrin"/>
    <property type="evidence" value="ECO:0007669"/>
    <property type="project" value="TreeGrafter"/>
</dbReference>
<dbReference type="PANTHER" id="PTHR10082">
    <property type="entry name" value="INTEGRIN BETA SUBUNIT"/>
    <property type="match status" value="1"/>
</dbReference>
<keyword evidence="7" id="KW-1133">Transmembrane helix</keyword>
<dbReference type="GO" id="GO:0008305">
    <property type="term" value="C:integrin complex"/>
    <property type="evidence" value="ECO:0007669"/>
    <property type="project" value="TreeGrafter"/>
</dbReference>
<comment type="caution">
    <text evidence="13">The sequence shown here is derived from an EMBL/GenBank/DDBJ whole genome shotgun (WGS) entry which is preliminary data.</text>
</comment>
<evidence type="ECO:0000256" key="5">
    <source>
        <dbReference type="ARBA" id="ARBA00022729"/>
    </source>
</evidence>
<feature type="non-terminal residue" evidence="13">
    <location>
        <position position="131"/>
    </location>
</feature>
<evidence type="ECO:0000313" key="14">
    <source>
        <dbReference type="Proteomes" id="UP001152795"/>
    </source>
</evidence>
<dbReference type="EMBL" id="CACRXK020021763">
    <property type="protein sequence ID" value="CAB4036176.1"/>
    <property type="molecule type" value="Genomic_DNA"/>
</dbReference>
<keyword evidence="8 12" id="KW-0401">Integrin</keyword>
<accession>A0A6S7JTM4</accession>
<evidence type="ECO:0000256" key="2">
    <source>
        <dbReference type="ARBA" id="ARBA00007449"/>
    </source>
</evidence>
<dbReference type="Pfam" id="PF17205">
    <property type="entry name" value="PSI_integrin"/>
    <property type="match status" value="1"/>
</dbReference>
<gene>
    <name evidence="13" type="ORF">PACLA_8A088775</name>
</gene>
<name>A0A6S7JTM4_PARCT</name>
<evidence type="ECO:0000256" key="6">
    <source>
        <dbReference type="ARBA" id="ARBA00022737"/>
    </source>
</evidence>
<proteinExistence type="inferred from homology"/>
<keyword evidence="11" id="KW-0325">Glycoprotein</keyword>